<proteinExistence type="predicted"/>
<protein>
    <submittedName>
        <fullName evidence="1">DUF3037 domain-containing protein</fullName>
    </submittedName>
</protein>
<evidence type="ECO:0000313" key="2">
    <source>
        <dbReference type="Proteomes" id="UP001501581"/>
    </source>
</evidence>
<reference evidence="2" key="1">
    <citation type="journal article" date="2019" name="Int. J. Syst. Evol. Microbiol.">
        <title>The Global Catalogue of Microorganisms (GCM) 10K type strain sequencing project: providing services to taxonomists for standard genome sequencing and annotation.</title>
        <authorList>
            <consortium name="The Broad Institute Genomics Platform"/>
            <consortium name="The Broad Institute Genome Sequencing Center for Infectious Disease"/>
            <person name="Wu L."/>
            <person name="Ma J."/>
        </authorList>
    </citation>
    <scope>NUCLEOTIDE SEQUENCE [LARGE SCALE GENOMIC DNA]</scope>
    <source>
        <strain evidence="2">JCM 13008</strain>
    </source>
</reference>
<name>A0ABP4EJY6_9ACTN</name>
<dbReference type="Proteomes" id="UP001501581">
    <property type="component" value="Unassembled WGS sequence"/>
</dbReference>
<dbReference type="InterPro" id="IPR021398">
    <property type="entry name" value="DUF3037"/>
</dbReference>
<keyword evidence="2" id="KW-1185">Reference proteome</keyword>
<sequence length="126" mass="13888">MSELAYQYVVIRCVPRVEREEFVNVGVALYSQRADFLGFAWHCDEPRIAAFAPDVDPRSICDGLSFIERVCAGDASVGTAGQQPMGTRFGFVKAPRSTVLQPSPVHSGLTTDPAAELERLMDRLVR</sequence>
<evidence type="ECO:0000313" key="1">
    <source>
        <dbReference type="EMBL" id="GAA1112793.1"/>
    </source>
</evidence>
<dbReference type="EMBL" id="BAAALG010000014">
    <property type="protein sequence ID" value="GAA1112793.1"/>
    <property type="molecule type" value="Genomic_DNA"/>
</dbReference>
<accession>A0ABP4EJY6</accession>
<dbReference type="Pfam" id="PF11236">
    <property type="entry name" value="DUF3037"/>
    <property type="match status" value="1"/>
</dbReference>
<gene>
    <name evidence="1" type="ORF">GCM10009668_38200</name>
</gene>
<dbReference type="RefSeq" id="WP_343996501.1">
    <property type="nucleotide sequence ID" value="NZ_BAAALG010000014.1"/>
</dbReference>
<comment type="caution">
    <text evidence="1">The sequence shown here is derived from an EMBL/GenBank/DDBJ whole genome shotgun (WGS) entry which is preliminary data.</text>
</comment>
<organism evidence="1 2">
    <name type="scientific">Nocardioides dubius</name>
    <dbReference type="NCBI Taxonomy" id="317019"/>
    <lineage>
        <taxon>Bacteria</taxon>
        <taxon>Bacillati</taxon>
        <taxon>Actinomycetota</taxon>
        <taxon>Actinomycetes</taxon>
        <taxon>Propionibacteriales</taxon>
        <taxon>Nocardioidaceae</taxon>
        <taxon>Nocardioides</taxon>
    </lineage>
</organism>